<dbReference type="EMBL" id="LR746265">
    <property type="protein sequence ID" value="CAA7390804.1"/>
    <property type="molecule type" value="Genomic_DNA"/>
</dbReference>
<dbReference type="Proteomes" id="UP000663760">
    <property type="component" value="Chromosome 2"/>
</dbReference>
<sequence>MTSTMAPKISDTHFEALGVDQKRMVEDMQKNMQQFQLTICMRLKALEKKEQLNLQPTSNCQPAPPES</sequence>
<proteinExistence type="predicted"/>
<accession>A0A7I8ICN2</accession>
<protein>
    <submittedName>
        <fullName evidence="1">Uncharacterized protein</fullName>
    </submittedName>
</protein>
<evidence type="ECO:0000313" key="3">
    <source>
        <dbReference type="Proteomes" id="UP000663760"/>
    </source>
</evidence>
<reference evidence="1" key="1">
    <citation type="submission" date="2019-12" db="EMBL/GenBank/DDBJ databases">
        <authorList>
            <person name="Scholz U."/>
            <person name="Mascher M."/>
            <person name="Fiebig A."/>
        </authorList>
    </citation>
    <scope>NUCLEOTIDE SEQUENCE</scope>
</reference>
<gene>
    <name evidence="1" type="ORF">SI7747_02002056</name>
    <name evidence="2" type="ORF">SI8410_02002232</name>
</gene>
<organism evidence="1">
    <name type="scientific">Spirodela intermedia</name>
    <name type="common">Intermediate duckweed</name>
    <dbReference type="NCBI Taxonomy" id="51605"/>
    <lineage>
        <taxon>Eukaryota</taxon>
        <taxon>Viridiplantae</taxon>
        <taxon>Streptophyta</taxon>
        <taxon>Embryophyta</taxon>
        <taxon>Tracheophyta</taxon>
        <taxon>Spermatophyta</taxon>
        <taxon>Magnoliopsida</taxon>
        <taxon>Liliopsida</taxon>
        <taxon>Araceae</taxon>
        <taxon>Lemnoideae</taxon>
        <taxon>Spirodela</taxon>
    </lineage>
</organism>
<keyword evidence="3" id="KW-1185">Reference proteome</keyword>
<dbReference type="AlphaFoldDB" id="A0A7I8ICN2"/>
<evidence type="ECO:0000313" key="1">
    <source>
        <dbReference type="EMBL" id="CAA2615810.1"/>
    </source>
</evidence>
<dbReference type="EMBL" id="LR743589">
    <property type="protein sequence ID" value="CAA2615810.1"/>
    <property type="molecule type" value="Genomic_DNA"/>
</dbReference>
<name>A0A7I8ICN2_SPIIN</name>
<evidence type="ECO:0000313" key="2">
    <source>
        <dbReference type="EMBL" id="CAA7390804.1"/>
    </source>
</evidence>